<evidence type="ECO:0000313" key="2">
    <source>
        <dbReference type="Proteomes" id="UP000199341"/>
    </source>
</evidence>
<keyword evidence="2" id="KW-1185">Reference proteome</keyword>
<gene>
    <name evidence="1" type="ORF">SAMN05216259_110107</name>
</gene>
<proteinExistence type="predicted"/>
<accession>A0A1H0K532</accession>
<dbReference type="EMBL" id="FNIE01000010">
    <property type="protein sequence ID" value="SDO50850.1"/>
    <property type="molecule type" value="Genomic_DNA"/>
</dbReference>
<evidence type="ECO:0000313" key="1">
    <source>
        <dbReference type="EMBL" id="SDO50850.1"/>
    </source>
</evidence>
<dbReference type="Pfam" id="PF19380">
    <property type="entry name" value="DUF5955"/>
    <property type="match status" value="1"/>
</dbReference>
<sequence length="127" mass="13361">MAGKRPGDSDTRVGSHVVVGESHVLDGERSAVAGNGPAAGLREAVRRMRRELTAHPPLAPDRTVAEDALEELAGQAETAERALGLVDCERVRHSLLLVAAALGSISALTAPLDELREAVERLVPPHP</sequence>
<reference evidence="1 2" key="1">
    <citation type="submission" date="2016-10" db="EMBL/GenBank/DDBJ databases">
        <authorList>
            <person name="de Groot N.N."/>
        </authorList>
    </citation>
    <scope>NUCLEOTIDE SEQUENCE [LARGE SCALE GENOMIC DNA]</scope>
    <source>
        <strain evidence="1 2">CGMCC 4.2022</strain>
    </source>
</reference>
<name>A0A1H0K532_9ACTN</name>
<dbReference type="STRING" id="310781.SAMN05216259_110107"/>
<dbReference type="Proteomes" id="UP000199341">
    <property type="component" value="Unassembled WGS sequence"/>
</dbReference>
<dbReference type="InterPro" id="IPR045999">
    <property type="entry name" value="DUF5955"/>
</dbReference>
<dbReference type="AlphaFoldDB" id="A0A1H0K532"/>
<organism evidence="1 2">
    <name type="scientific">Actinacidiphila guanduensis</name>
    <dbReference type="NCBI Taxonomy" id="310781"/>
    <lineage>
        <taxon>Bacteria</taxon>
        <taxon>Bacillati</taxon>
        <taxon>Actinomycetota</taxon>
        <taxon>Actinomycetes</taxon>
        <taxon>Kitasatosporales</taxon>
        <taxon>Streptomycetaceae</taxon>
        <taxon>Actinacidiphila</taxon>
    </lineage>
</organism>
<protein>
    <submittedName>
        <fullName evidence="1">Uncharacterized protein</fullName>
    </submittedName>
</protein>